<protein>
    <submittedName>
        <fullName evidence="6">TIGR03621 family F420-dependent LLM class oxidoreductase</fullName>
    </submittedName>
</protein>
<dbReference type="SUPFAM" id="SSF51679">
    <property type="entry name" value="Bacterial luciferase-like"/>
    <property type="match status" value="1"/>
</dbReference>
<evidence type="ECO:0000256" key="3">
    <source>
        <dbReference type="ARBA" id="ARBA00023002"/>
    </source>
</evidence>
<dbReference type="Gene3D" id="3.20.20.30">
    <property type="entry name" value="Luciferase-like domain"/>
    <property type="match status" value="1"/>
</dbReference>
<dbReference type="Proteomes" id="UP000319103">
    <property type="component" value="Unassembled WGS sequence"/>
</dbReference>
<name>A0A540W0S4_9ACTN</name>
<evidence type="ECO:0000313" key="7">
    <source>
        <dbReference type="Proteomes" id="UP000319103"/>
    </source>
</evidence>
<dbReference type="InterPro" id="IPR050172">
    <property type="entry name" value="SsuD_RutA_monooxygenase"/>
</dbReference>
<dbReference type="OrthoDB" id="4288123at2"/>
<evidence type="ECO:0000256" key="2">
    <source>
        <dbReference type="ARBA" id="ARBA00022643"/>
    </source>
</evidence>
<dbReference type="RefSeq" id="WP_141633316.1">
    <property type="nucleotide sequence ID" value="NZ_VIGB01000003.1"/>
</dbReference>
<accession>A0A540W0S4</accession>
<dbReference type="PANTHER" id="PTHR42847">
    <property type="entry name" value="ALKANESULFONATE MONOOXYGENASE"/>
    <property type="match status" value="1"/>
</dbReference>
<dbReference type="Pfam" id="PF00296">
    <property type="entry name" value="Bac_luciferase"/>
    <property type="match status" value="1"/>
</dbReference>
<dbReference type="GO" id="GO:0008726">
    <property type="term" value="F:alkanesulfonate monooxygenase activity"/>
    <property type="evidence" value="ECO:0007669"/>
    <property type="project" value="TreeGrafter"/>
</dbReference>
<sequence length="309" mass="32979">MSPTGATNPTSPVRPFRFGVNLVPSSNGLSWPETCRTAERLGYDVIAVPDHLGVHSPFLAMMAAAAATERVQLTTFVLNCAFWNPVLLARDLLTAHELTGGRVEAGLGTGYVRAEFDAAGLEWGTAATRVSRLADTATTLRALLADPRALGFPAPATPPPLLIGGNGDRVLRLAARHADIVSFSGATLAPNSARGTLRLIDADAMDERVAYFTTHAGPRAATVERNTLVQTVVVTDDRRAAAHAMRSRLPYLTADQILDVPTLLVGTPAQIADTLLARRERYGISYVCVQERDMAAFAPVIEQLADARS</sequence>
<comment type="caution">
    <text evidence="6">The sequence shown here is derived from an EMBL/GenBank/DDBJ whole genome shotgun (WGS) entry which is preliminary data.</text>
</comment>
<dbReference type="InterPro" id="IPR019923">
    <property type="entry name" value="Lucif-like_OxRdtase_MSMEG_2516"/>
</dbReference>
<dbReference type="InterPro" id="IPR036661">
    <property type="entry name" value="Luciferase-like_sf"/>
</dbReference>
<dbReference type="NCBIfam" id="TIGR03621">
    <property type="entry name" value="F420_MSMEG_2516"/>
    <property type="match status" value="1"/>
</dbReference>
<evidence type="ECO:0000313" key="6">
    <source>
        <dbReference type="EMBL" id="TQF02625.1"/>
    </source>
</evidence>
<keyword evidence="3" id="KW-0560">Oxidoreductase</keyword>
<keyword evidence="7" id="KW-1185">Reference proteome</keyword>
<dbReference type="InterPro" id="IPR011251">
    <property type="entry name" value="Luciferase-like_dom"/>
</dbReference>
<evidence type="ECO:0000256" key="4">
    <source>
        <dbReference type="ARBA" id="ARBA00023033"/>
    </source>
</evidence>
<keyword evidence="4" id="KW-0503">Monooxygenase</keyword>
<evidence type="ECO:0000256" key="1">
    <source>
        <dbReference type="ARBA" id="ARBA00022630"/>
    </source>
</evidence>
<reference evidence="6 7" key="1">
    <citation type="submission" date="2019-06" db="EMBL/GenBank/DDBJ databases">
        <title>Description of Kitasatospora acidophila sp. nov. isolated from pine grove soil, and reclassification of Streptomyces novaecaesareae to Kitasatospora novaeceasareae comb. nov.</title>
        <authorList>
            <person name="Kim M.J."/>
        </authorList>
    </citation>
    <scope>NUCLEOTIDE SEQUENCE [LARGE SCALE GENOMIC DNA]</scope>
    <source>
        <strain evidence="6 7">MMS16-CNU292</strain>
    </source>
</reference>
<proteinExistence type="predicted"/>
<feature type="domain" description="Luciferase-like" evidence="5">
    <location>
        <begin position="33"/>
        <end position="281"/>
    </location>
</feature>
<dbReference type="PANTHER" id="PTHR42847:SF4">
    <property type="entry name" value="ALKANESULFONATE MONOOXYGENASE-RELATED"/>
    <property type="match status" value="1"/>
</dbReference>
<organism evidence="6 7">
    <name type="scientific">Kitasatospora acidiphila</name>
    <dbReference type="NCBI Taxonomy" id="2567942"/>
    <lineage>
        <taxon>Bacteria</taxon>
        <taxon>Bacillati</taxon>
        <taxon>Actinomycetota</taxon>
        <taxon>Actinomycetes</taxon>
        <taxon>Kitasatosporales</taxon>
        <taxon>Streptomycetaceae</taxon>
        <taxon>Kitasatospora</taxon>
    </lineage>
</organism>
<dbReference type="EMBL" id="VIGB01000003">
    <property type="protein sequence ID" value="TQF02625.1"/>
    <property type="molecule type" value="Genomic_DNA"/>
</dbReference>
<gene>
    <name evidence="6" type="ORF">E6W39_10565</name>
</gene>
<evidence type="ECO:0000259" key="5">
    <source>
        <dbReference type="Pfam" id="PF00296"/>
    </source>
</evidence>
<dbReference type="AlphaFoldDB" id="A0A540W0S4"/>
<keyword evidence="1" id="KW-0285">Flavoprotein</keyword>
<keyword evidence="2" id="KW-0288">FMN</keyword>
<dbReference type="GO" id="GO:0046306">
    <property type="term" value="P:alkanesulfonate catabolic process"/>
    <property type="evidence" value="ECO:0007669"/>
    <property type="project" value="TreeGrafter"/>
</dbReference>